<dbReference type="InterPro" id="IPR039447">
    <property type="entry name" value="UreH-like_TM_dom"/>
</dbReference>
<dbReference type="EMBL" id="AP021875">
    <property type="protein sequence ID" value="BBO77283.1"/>
    <property type="molecule type" value="Genomic_DNA"/>
</dbReference>
<protein>
    <submittedName>
        <fullName evidence="3">Membrane protein</fullName>
    </submittedName>
</protein>
<keyword evidence="1" id="KW-1133">Transmembrane helix</keyword>
<feature type="transmembrane region" description="Helical" evidence="1">
    <location>
        <begin position="51"/>
        <end position="76"/>
    </location>
</feature>
<feature type="transmembrane region" description="Helical" evidence="1">
    <location>
        <begin position="142"/>
        <end position="161"/>
    </location>
</feature>
<gene>
    <name evidence="3" type="ORF">DSCW_47000</name>
</gene>
<name>A0A5K7ZC05_9BACT</name>
<feature type="transmembrane region" description="Helical" evidence="1">
    <location>
        <begin position="88"/>
        <end position="108"/>
    </location>
</feature>
<keyword evidence="4" id="KW-1185">Reference proteome</keyword>
<feature type="transmembrane region" description="Helical" evidence="1">
    <location>
        <begin position="208"/>
        <end position="229"/>
    </location>
</feature>
<feature type="transmembrane region" description="Helical" evidence="1">
    <location>
        <begin position="12"/>
        <end position="31"/>
    </location>
</feature>
<keyword evidence="1" id="KW-0472">Membrane</keyword>
<reference evidence="3 4" key="1">
    <citation type="submission" date="2019-11" db="EMBL/GenBank/DDBJ databases">
        <title>Comparative genomics of hydrocarbon-degrading Desulfosarcina strains.</title>
        <authorList>
            <person name="Watanabe M."/>
            <person name="Kojima H."/>
            <person name="Fukui M."/>
        </authorList>
    </citation>
    <scope>NUCLEOTIDE SEQUENCE [LARGE SCALE GENOMIC DNA]</scope>
    <source>
        <strain evidence="3 4">PP31</strain>
    </source>
</reference>
<dbReference type="Proteomes" id="UP000427769">
    <property type="component" value="Chromosome"/>
</dbReference>
<feature type="transmembrane region" description="Helical" evidence="1">
    <location>
        <begin position="173"/>
        <end position="199"/>
    </location>
</feature>
<keyword evidence="1" id="KW-0812">Transmembrane</keyword>
<evidence type="ECO:0000259" key="2">
    <source>
        <dbReference type="Pfam" id="PF13386"/>
    </source>
</evidence>
<organism evidence="3 4">
    <name type="scientific">Desulfosarcina widdelii</name>
    <dbReference type="NCBI Taxonomy" id="947919"/>
    <lineage>
        <taxon>Bacteria</taxon>
        <taxon>Pseudomonadati</taxon>
        <taxon>Thermodesulfobacteriota</taxon>
        <taxon>Desulfobacteria</taxon>
        <taxon>Desulfobacterales</taxon>
        <taxon>Desulfosarcinaceae</taxon>
        <taxon>Desulfosarcina</taxon>
    </lineage>
</organism>
<dbReference type="AlphaFoldDB" id="A0A5K7ZC05"/>
<dbReference type="KEGG" id="dwd:DSCW_47000"/>
<feature type="domain" description="Urease accessory protein UreH-like transmembrane" evidence="2">
    <location>
        <begin position="10"/>
        <end position="218"/>
    </location>
</feature>
<dbReference type="PANTHER" id="PTHR42208">
    <property type="entry name" value="HEAVY METAL TRANSPORTER-RELATED"/>
    <property type="match status" value="1"/>
</dbReference>
<dbReference type="Pfam" id="PF13386">
    <property type="entry name" value="DsbD_2"/>
    <property type="match status" value="1"/>
</dbReference>
<evidence type="ECO:0000313" key="4">
    <source>
        <dbReference type="Proteomes" id="UP000427769"/>
    </source>
</evidence>
<dbReference type="RefSeq" id="WP_170302427.1">
    <property type="nucleotide sequence ID" value="NZ_AP021875.1"/>
</dbReference>
<dbReference type="PANTHER" id="PTHR42208:SF1">
    <property type="entry name" value="HEAVY METAL TRANSPORTER"/>
    <property type="match status" value="1"/>
</dbReference>
<evidence type="ECO:0000313" key="3">
    <source>
        <dbReference type="EMBL" id="BBO77283.1"/>
    </source>
</evidence>
<proteinExistence type="predicted"/>
<sequence length="231" mass="23698">MPISSTELTALFMLGLLGTGHCIGMCGPLIVALPGQAGRFSAHLAYHAGRLITYTLIGALMGGLGSGLIRLASVLGRDPMVWMARTQMGIGLLAGLFLLFFGLSRLGFVAEPNWLAVANPAAMPGWRGLMGRVADRRSNGDLFLMGLILGGLPCGLSYAAFAKSLSAGGTLAGAAMALVFGLGTLPGLLAVGAGAAALLRRYRRQADLLAGLIMIGMAALLLVNVITAFGK</sequence>
<accession>A0A5K7ZC05</accession>
<evidence type="ECO:0000256" key="1">
    <source>
        <dbReference type="SAM" id="Phobius"/>
    </source>
</evidence>